<feature type="compositionally biased region" description="Polar residues" evidence="1">
    <location>
        <begin position="961"/>
        <end position="978"/>
    </location>
</feature>
<feature type="region of interest" description="Disordered" evidence="1">
    <location>
        <begin position="218"/>
        <end position="264"/>
    </location>
</feature>
<name>A0ABP0X7K2_9BRYO</name>
<protein>
    <submittedName>
        <fullName evidence="2">Uncharacterized protein</fullName>
    </submittedName>
</protein>
<evidence type="ECO:0000313" key="3">
    <source>
        <dbReference type="Proteomes" id="UP001497444"/>
    </source>
</evidence>
<feature type="compositionally biased region" description="Acidic residues" evidence="1">
    <location>
        <begin position="219"/>
        <end position="241"/>
    </location>
</feature>
<feature type="compositionally biased region" description="Polar residues" evidence="1">
    <location>
        <begin position="630"/>
        <end position="640"/>
    </location>
</feature>
<feature type="compositionally biased region" description="Low complexity" evidence="1">
    <location>
        <begin position="26"/>
        <end position="67"/>
    </location>
</feature>
<feature type="region of interest" description="Disordered" evidence="1">
    <location>
        <begin position="445"/>
        <end position="474"/>
    </location>
</feature>
<sequence length="987" mass="105836">MGLCASRALGVLENLEEEMREEEESSSNSSLQIVSEASSAAAGGMSMSSSSSSNGGTRRSMRSMMRSRNSTTLFKATTTTTTLSFDSSRSSAEVGEMGKLGALLCKRRPFVGNPDILSAHLTNLLNSMLLQRTTAQETKSPAEISFASYLSTPFIRPQGTFFQRQFYNAMEDDDDDRDDGGGLNAIAKSYAESAAKAAARDTFLFLEKNDRSLQSFEITVEEEEEEEGEGEEEIQEEEEEETSRVAMSSSDDSHHHHPGTVDLFRPHGMYYEQEEEEEIVEIAAAAAAAQHESYSFQFSYPATTTTTSSRWASVVNAARQSSAAWLPRRPASALEAAAAAALKTVEKKKKKKKIQGQEGEGSCGCGGGDEIEEEGKKKKKKAVVLVCDLGGGSSSSSGTTLGLERHLVPAASEEAEDQEGEATTTSSSPILGCVAAACCSRTGELRKSSSGTSSTVAATPDIPRDSRTHGNSGSDSAMMMYCCRSKMICGESSTSSIGNQPSMLLKTAGTISERRRSSSELAAPKRKNSGSNSETPAEVTPLQDADSKLGQEHLWGCKQVAEGDLEAADAGERGDCSGNVKEGCMQDSQSNKDPMNLGCSLTCPAGCLQIGVVATGKDCIDDPSCSSSSRMCGNPTQYQPQHEEEEEEEVPDNPDSSFFSFPSSPSSKLFEEVGSGHIIEQMKSTKLMQEMACRKAVEEFQQEVGGFEGHLRCHAESAAGAHSRNVAFGSPFAVAAAATRSCQVEEVEMMTTTTMTTQERAAPRSCQLEEARITTHERAAAAAHSSFDKRLKFFSLERACNAAISKRFVVLESIASAQDTTCFSHPRDGHHATSSHESSCESFRIDDNTQGVRMMSFTRKDFACLQMKKCVGVNVMADLPSGTATAASESGTLRNLIHGSKAVRKASTRAKSLKDTPKKPKYLEQVEESAATSLSSTGKGLVLLKLGLLRRKHLAVKNTAEKSVSPTINPSPSVSISRSVDVENKPP</sequence>
<dbReference type="Proteomes" id="UP001497444">
    <property type="component" value="Chromosome 5"/>
</dbReference>
<feature type="compositionally biased region" description="Acidic residues" evidence="1">
    <location>
        <begin position="15"/>
        <end position="25"/>
    </location>
</feature>
<accession>A0ABP0X7K2</accession>
<dbReference type="EMBL" id="OZ020100">
    <property type="protein sequence ID" value="CAK9273838.1"/>
    <property type="molecule type" value="Genomic_DNA"/>
</dbReference>
<gene>
    <name evidence="2" type="ORF">CSSPJE1EN1_LOCUS19316</name>
</gene>
<keyword evidence="3" id="KW-1185">Reference proteome</keyword>
<feature type="region of interest" description="Disordered" evidence="1">
    <location>
        <begin position="15"/>
        <end position="67"/>
    </location>
</feature>
<feature type="compositionally biased region" description="Acidic residues" evidence="1">
    <location>
        <begin position="643"/>
        <end position="652"/>
    </location>
</feature>
<feature type="region of interest" description="Disordered" evidence="1">
    <location>
        <begin position="624"/>
        <end position="664"/>
    </location>
</feature>
<evidence type="ECO:0000313" key="2">
    <source>
        <dbReference type="EMBL" id="CAK9273838.1"/>
    </source>
</evidence>
<feature type="region of interest" description="Disordered" evidence="1">
    <location>
        <begin position="958"/>
        <end position="987"/>
    </location>
</feature>
<proteinExistence type="predicted"/>
<reference evidence="2" key="1">
    <citation type="submission" date="2024-02" db="EMBL/GenBank/DDBJ databases">
        <authorList>
            <consortium name="ELIXIR-Norway"/>
            <consortium name="Elixir Norway"/>
        </authorList>
    </citation>
    <scope>NUCLEOTIDE SEQUENCE</scope>
</reference>
<organism evidence="2 3">
    <name type="scientific">Sphagnum jensenii</name>
    <dbReference type="NCBI Taxonomy" id="128206"/>
    <lineage>
        <taxon>Eukaryota</taxon>
        <taxon>Viridiplantae</taxon>
        <taxon>Streptophyta</taxon>
        <taxon>Embryophyta</taxon>
        <taxon>Bryophyta</taxon>
        <taxon>Sphagnophytina</taxon>
        <taxon>Sphagnopsida</taxon>
        <taxon>Sphagnales</taxon>
        <taxon>Sphagnaceae</taxon>
        <taxon>Sphagnum</taxon>
    </lineage>
</organism>
<feature type="region of interest" description="Disordered" evidence="1">
    <location>
        <begin position="509"/>
        <end position="541"/>
    </location>
</feature>
<evidence type="ECO:0000256" key="1">
    <source>
        <dbReference type="SAM" id="MobiDB-lite"/>
    </source>
</evidence>